<dbReference type="NCBIfam" id="TIGR01460">
    <property type="entry name" value="HAD-SF-IIA"/>
    <property type="match status" value="1"/>
</dbReference>
<organism evidence="1 2">
    <name type="scientific">Acuticoccus sediminis</name>
    <dbReference type="NCBI Taxonomy" id="2184697"/>
    <lineage>
        <taxon>Bacteria</taxon>
        <taxon>Pseudomonadati</taxon>
        <taxon>Pseudomonadota</taxon>
        <taxon>Alphaproteobacteria</taxon>
        <taxon>Hyphomicrobiales</taxon>
        <taxon>Amorphaceae</taxon>
        <taxon>Acuticoccus</taxon>
    </lineage>
</organism>
<dbReference type="Proteomes" id="UP000249590">
    <property type="component" value="Unassembled WGS sequence"/>
</dbReference>
<dbReference type="Pfam" id="PF13242">
    <property type="entry name" value="Hydrolase_like"/>
    <property type="match status" value="1"/>
</dbReference>
<dbReference type="PANTHER" id="PTHR19288">
    <property type="entry name" value="4-NITROPHENYLPHOSPHATASE-RELATED"/>
    <property type="match status" value="1"/>
</dbReference>
<reference evidence="1 2" key="1">
    <citation type="submission" date="2018-05" db="EMBL/GenBank/DDBJ databases">
        <title>Acuticoccus sediminis sp. nov., isolated from deep-sea sediment of Indian Ocean.</title>
        <authorList>
            <person name="Liu X."/>
            <person name="Lai Q."/>
            <person name="Du Y."/>
            <person name="Sun F."/>
            <person name="Zhang X."/>
            <person name="Wang S."/>
            <person name="Shao Z."/>
        </authorList>
    </citation>
    <scope>NUCLEOTIDE SEQUENCE [LARGE SCALE GENOMIC DNA]</scope>
    <source>
        <strain evidence="1 2">PTG4-2</strain>
    </source>
</reference>
<dbReference type="Pfam" id="PF13344">
    <property type="entry name" value="Hydrolase_6"/>
    <property type="match status" value="1"/>
</dbReference>
<evidence type="ECO:0000313" key="1">
    <source>
        <dbReference type="EMBL" id="RAI03100.1"/>
    </source>
</evidence>
<dbReference type="GO" id="GO:0005737">
    <property type="term" value="C:cytoplasm"/>
    <property type="evidence" value="ECO:0007669"/>
    <property type="project" value="TreeGrafter"/>
</dbReference>
<dbReference type="InterPro" id="IPR006356">
    <property type="entry name" value="HAD-SF_hydro_IIA_hyp3"/>
</dbReference>
<dbReference type="AlphaFoldDB" id="A0A8B2NWQ0"/>
<dbReference type="OrthoDB" id="9791073at2"/>
<name>A0A8B2NWQ0_9HYPH</name>
<dbReference type="GO" id="GO:0016791">
    <property type="term" value="F:phosphatase activity"/>
    <property type="evidence" value="ECO:0007669"/>
    <property type="project" value="TreeGrafter"/>
</dbReference>
<dbReference type="NCBIfam" id="TIGR01459">
    <property type="entry name" value="HAD-SF-IIA-hyp4"/>
    <property type="match status" value="1"/>
</dbReference>
<dbReference type="Gene3D" id="3.40.50.1000">
    <property type="entry name" value="HAD superfamily/HAD-like"/>
    <property type="match status" value="2"/>
</dbReference>
<dbReference type="RefSeq" id="WP_111341490.1">
    <property type="nucleotide sequence ID" value="NZ_JAIWKD010000001.1"/>
</dbReference>
<dbReference type="PANTHER" id="PTHR19288:SF90">
    <property type="entry name" value="OS08G0542600 PROTEIN"/>
    <property type="match status" value="1"/>
</dbReference>
<sequence length="281" mass="29999">MPIALSGLSAIADDYDAILCDVWGVLHDGIHAHLDAADALRRFREKGPVVLMTNAPRPSSAVRSHLASLGAGKDAYDAILSSGDVVIKTLAEKDARRIYHIGPDRDLGLYNDAMTLVSDPEAADAVVIAGLRDDTVETPDDYRDEMARIAASGTPVLCANPDIVVERGDELVWCAGALAKLVEAAGRDAIWIGKPHGLAYDAAREKIFAHRPDAGRILVIGDGLPTDIRGASNQGYDALFLTDGIHAREVGGTGTPDPELVAERLAKDGLDSRYYAPRLSW</sequence>
<protein>
    <submittedName>
        <fullName evidence="1">TIGR01459 family HAD-type hydrolase</fullName>
    </submittedName>
</protein>
<gene>
    <name evidence="1" type="ORF">DLJ53_00785</name>
</gene>
<dbReference type="InterPro" id="IPR023214">
    <property type="entry name" value="HAD_sf"/>
</dbReference>
<accession>A0A8B2NWQ0</accession>
<dbReference type="EMBL" id="QHHQ01000001">
    <property type="protein sequence ID" value="RAI03100.1"/>
    <property type="molecule type" value="Genomic_DNA"/>
</dbReference>
<evidence type="ECO:0000313" key="2">
    <source>
        <dbReference type="Proteomes" id="UP000249590"/>
    </source>
</evidence>
<keyword evidence="1" id="KW-0378">Hydrolase</keyword>
<keyword evidence="2" id="KW-1185">Reference proteome</keyword>
<dbReference type="InterPro" id="IPR006357">
    <property type="entry name" value="HAD-SF_hydro_IIA"/>
</dbReference>
<dbReference type="SUPFAM" id="SSF56784">
    <property type="entry name" value="HAD-like"/>
    <property type="match status" value="1"/>
</dbReference>
<dbReference type="CDD" id="cd07525">
    <property type="entry name" value="HAD_like"/>
    <property type="match status" value="1"/>
</dbReference>
<dbReference type="InterPro" id="IPR036412">
    <property type="entry name" value="HAD-like_sf"/>
</dbReference>
<comment type="caution">
    <text evidence="1">The sequence shown here is derived from an EMBL/GenBank/DDBJ whole genome shotgun (WGS) entry which is preliminary data.</text>
</comment>
<proteinExistence type="predicted"/>